<organism evidence="3 4">
    <name type="scientific">Haliangium ochraceum (strain DSM 14365 / JCM 11303 / SMP-2)</name>
    <dbReference type="NCBI Taxonomy" id="502025"/>
    <lineage>
        <taxon>Bacteria</taxon>
        <taxon>Pseudomonadati</taxon>
        <taxon>Myxococcota</taxon>
        <taxon>Polyangia</taxon>
        <taxon>Haliangiales</taxon>
        <taxon>Kofleriaceae</taxon>
        <taxon>Haliangium</taxon>
    </lineage>
</organism>
<dbReference type="GO" id="GO:0006629">
    <property type="term" value="P:lipid metabolic process"/>
    <property type="evidence" value="ECO:0007669"/>
    <property type="project" value="InterPro"/>
</dbReference>
<evidence type="ECO:0000259" key="2">
    <source>
        <dbReference type="Pfam" id="PF00487"/>
    </source>
</evidence>
<protein>
    <submittedName>
        <fullName evidence="3">Fatty acid desaturase</fullName>
    </submittedName>
</protein>
<name>D0LSN3_HALO1</name>
<dbReference type="eggNOG" id="COG3239">
    <property type="taxonomic scope" value="Bacteria"/>
</dbReference>
<evidence type="ECO:0000256" key="1">
    <source>
        <dbReference type="SAM" id="Phobius"/>
    </source>
</evidence>
<reference evidence="3 4" key="1">
    <citation type="journal article" date="2010" name="Stand. Genomic Sci.">
        <title>Complete genome sequence of Haliangium ochraceum type strain (SMP-2).</title>
        <authorList>
            <consortium name="US DOE Joint Genome Institute (JGI-PGF)"/>
            <person name="Ivanova N."/>
            <person name="Daum C."/>
            <person name="Lang E."/>
            <person name="Abt B."/>
            <person name="Kopitz M."/>
            <person name="Saunders E."/>
            <person name="Lapidus A."/>
            <person name="Lucas S."/>
            <person name="Glavina Del Rio T."/>
            <person name="Nolan M."/>
            <person name="Tice H."/>
            <person name="Copeland A."/>
            <person name="Cheng J.F."/>
            <person name="Chen F."/>
            <person name="Bruce D."/>
            <person name="Goodwin L."/>
            <person name="Pitluck S."/>
            <person name="Mavromatis K."/>
            <person name="Pati A."/>
            <person name="Mikhailova N."/>
            <person name="Chen A."/>
            <person name="Palaniappan K."/>
            <person name="Land M."/>
            <person name="Hauser L."/>
            <person name="Chang Y.J."/>
            <person name="Jeffries C.D."/>
            <person name="Detter J.C."/>
            <person name="Brettin T."/>
            <person name="Rohde M."/>
            <person name="Goker M."/>
            <person name="Bristow J."/>
            <person name="Markowitz V."/>
            <person name="Eisen J.A."/>
            <person name="Hugenholtz P."/>
            <person name="Kyrpides N.C."/>
            <person name="Klenk H.P."/>
        </authorList>
    </citation>
    <scope>NUCLEOTIDE SEQUENCE [LARGE SCALE GENOMIC DNA]</scope>
    <source>
        <strain evidence="4">DSM 14365 / CIP 107738 / JCM 11303 / AJ 13395 / SMP-2</strain>
    </source>
</reference>
<dbReference type="KEGG" id="hoh:Hoch_4765"/>
<dbReference type="STRING" id="502025.Hoch_4765"/>
<dbReference type="AlphaFoldDB" id="D0LSN3"/>
<dbReference type="InterPro" id="IPR005804">
    <property type="entry name" value="FA_desaturase_dom"/>
</dbReference>
<gene>
    <name evidence="3" type="ordered locus">Hoch_4765</name>
</gene>
<feature type="transmembrane region" description="Helical" evidence="1">
    <location>
        <begin position="213"/>
        <end position="229"/>
    </location>
</feature>
<dbReference type="HOGENOM" id="CLU_838799_0_0_7"/>
<dbReference type="EMBL" id="CP001804">
    <property type="protein sequence ID" value="ACY17255.1"/>
    <property type="molecule type" value="Genomic_DNA"/>
</dbReference>
<feature type="domain" description="Fatty acid desaturase" evidence="2">
    <location>
        <begin position="67"/>
        <end position="321"/>
    </location>
</feature>
<accession>D0LSN3</accession>
<keyword evidence="1" id="KW-0472">Membrane</keyword>
<evidence type="ECO:0000313" key="4">
    <source>
        <dbReference type="Proteomes" id="UP000001880"/>
    </source>
</evidence>
<dbReference type="Pfam" id="PF00487">
    <property type="entry name" value="FA_desaturase"/>
    <property type="match status" value="1"/>
</dbReference>
<keyword evidence="1" id="KW-0812">Transmembrane</keyword>
<sequence length="331" mass="37050">MVVSSEIRTGVAPLAQARSPQQVRALIRRAPAQLTAGPQPAHLLRLALLDWAAIAALWALMALTSAWMYPLWCLLVAGRMHGLGVIAHDAAHMPRRRWDASAGRMRALEWLTAVPLGTSVRAMRYHHQRHHRSANLADDPYFKPILVERPYLAPAFVLRFLLLPYFWFTRSIYAWTVRARPALAPGYARVFLQDPTPPRALNREVAACVRDDARVFAFLLLALALSSAFPGPLLFGYLLPVTLMAALVGYRFFREHSVQPARDRQPASVLAVTRDHSTSALERLLLAPHNIGYHAVHHLHPGAGLAHLPALRRWYDEQAPGLLQPALPDRR</sequence>
<proteinExistence type="predicted"/>
<dbReference type="Proteomes" id="UP000001880">
    <property type="component" value="Chromosome"/>
</dbReference>
<keyword evidence="1" id="KW-1133">Transmembrane helix</keyword>
<evidence type="ECO:0000313" key="3">
    <source>
        <dbReference type="EMBL" id="ACY17255.1"/>
    </source>
</evidence>
<feature type="transmembrane region" description="Helical" evidence="1">
    <location>
        <begin position="48"/>
        <end position="69"/>
    </location>
</feature>
<keyword evidence="4" id="KW-1185">Reference proteome</keyword>